<keyword evidence="8 10" id="KW-0472">Membrane</keyword>
<organism evidence="14 15">
    <name type="scientific">Candidatus Lachnoclostridium stercorigallinarum</name>
    <dbReference type="NCBI Taxonomy" id="2838634"/>
    <lineage>
        <taxon>Bacteria</taxon>
        <taxon>Bacillati</taxon>
        <taxon>Bacillota</taxon>
        <taxon>Clostridia</taxon>
        <taxon>Lachnospirales</taxon>
        <taxon>Lachnospiraceae</taxon>
    </lineage>
</organism>
<protein>
    <recommendedName>
        <fullName evidence="3 10">Cell division protein FtsX</fullName>
    </recommendedName>
</protein>
<comment type="function">
    <text evidence="10">Part of the ABC transporter FtsEX involved in asymmetric cellular division facilitating the initiation of sporulation.</text>
</comment>
<evidence type="ECO:0000256" key="5">
    <source>
        <dbReference type="ARBA" id="ARBA00022618"/>
    </source>
</evidence>
<dbReference type="Pfam" id="PF02687">
    <property type="entry name" value="FtsX"/>
    <property type="match status" value="1"/>
</dbReference>
<sequence length="306" mass="33396">MRFSTICYSVRQGMKNICRNSLFSLASVATISACIFLFCLFFSVVANVRNITHLAETTIGITVFFDEGMSEEEILALGEEIGARPGIREMNYISSDQAWEDFKSEYFAGMEELAEGFADDNPLAASASYEIFLDDISSQEEMVSYLEGLEGVRKVNYSRDVAEGFAGFNRLAGLLSAAIIGILLAVSIFLISNTIHVAAAFRKTENQIMRLIGATNFMIRAPFVVEGTVLGLTGALIPLAAMYILYGRTVTYMGEHFISTAGGLGGVLQLLPIEELFPVMAAVSLVLGVGIGFFVSFFTIRKHLKV</sequence>
<reference evidence="14" key="1">
    <citation type="journal article" date="2021" name="PeerJ">
        <title>Extensive microbial diversity within the chicken gut microbiome revealed by metagenomics and culture.</title>
        <authorList>
            <person name="Gilroy R."/>
            <person name="Ravi A."/>
            <person name="Getino M."/>
            <person name="Pursley I."/>
            <person name="Horton D.L."/>
            <person name="Alikhan N.F."/>
            <person name="Baker D."/>
            <person name="Gharbi K."/>
            <person name="Hall N."/>
            <person name="Watson M."/>
            <person name="Adriaenssens E.M."/>
            <person name="Foster-Nyarko E."/>
            <person name="Jarju S."/>
            <person name="Secka A."/>
            <person name="Antonio M."/>
            <person name="Oren A."/>
            <person name="Chaudhuri R.R."/>
            <person name="La Ragione R."/>
            <person name="Hildebrand F."/>
            <person name="Pallen M.J."/>
        </authorList>
    </citation>
    <scope>NUCLEOTIDE SEQUENCE</scope>
    <source>
        <strain evidence="14">ChiBcec1-1093</strain>
    </source>
</reference>
<dbReference type="EMBL" id="DXBC01000147">
    <property type="protein sequence ID" value="HIZ79949.1"/>
    <property type="molecule type" value="Genomic_DNA"/>
</dbReference>
<name>A0A9D2GHV1_9FIRM</name>
<evidence type="ECO:0000256" key="9">
    <source>
        <dbReference type="ARBA" id="ARBA00023306"/>
    </source>
</evidence>
<comment type="similarity">
    <text evidence="2 10">Belongs to the ABC-4 integral membrane protein family. FtsX subfamily.</text>
</comment>
<dbReference type="InterPro" id="IPR003838">
    <property type="entry name" value="ABC3_permease_C"/>
</dbReference>
<evidence type="ECO:0000313" key="15">
    <source>
        <dbReference type="Proteomes" id="UP000824101"/>
    </source>
</evidence>
<feature type="transmembrane region" description="Helical" evidence="11">
    <location>
        <begin position="21"/>
        <end position="46"/>
    </location>
</feature>
<dbReference type="GO" id="GO:0005886">
    <property type="term" value="C:plasma membrane"/>
    <property type="evidence" value="ECO:0007669"/>
    <property type="project" value="UniProtKB-SubCell"/>
</dbReference>
<feature type="transmembrane region" description="Helical" evidence="11">
    <location>
        <begin position="174"/>
        <end position="201"/>
    </location>
</feature>
<gene>
    <name evidence="14" type="ORF">IAA17_09210</name>
</gene>
<feature type="domain" description="FtsX extracellular" evidence="13">
    <location>
        <begin position="61"/>
        <end position="155"/>
    </location>
</feature>
<evidence type="ECO:0000259" key="13">
    <source>
        <dbReference type="Pfam" id="PF18075"/>
    </source>
</evidence>
<dbReference type="PANTHER" id="PTHR47755">
    <property type="entry name" value="CELL DIVISION PROTEIN FTSX"/>
    <property type="match status" value="1"/>
</dbReference>
<proteinExistence type="inferred from homology"/>
<evidence type="ECO:0000256" key="8">
    <source>
        <dbReference type="ARBA" id="ARBA00023136"/>
    </source>
</evidence>
<evidence type="ECO:0000256" key="11">
    <source>
        <dbReference type="SAM" id="Phobius"/>
    </source>
</evidence>
<dbReference type="GO" id="GO:0051301">
    <property type="term" value="P:cell division"/>
    <property type="evidence" value="ECO:0007669"/>
    <property type="project" value="UniProtKB-KW"/>
</dbReference>
<dbReference type="PANTHER" id="PTHR47755:SF1">
    <property type="entry name" value="CELL DIVISION PROTEIN FTSX"/>
    <property type="match status" value="1"/>
</dbReference>
<evidence type="ECO:0000256" key="10">
    <source>
        <dbReference type="PIRNR" id="PIRNR003097"/>
    </source>
</evidence>
<keyword evidence="6 11" id="KW-0812">Transmembrane</keyword>
<dbReference type="Gene3D" id="3.30.70.3040">
    <property type="match status" value="1"/>
</dbReference>
<dbReference type="InterPro" id="IPR004513">
    <property type="entry name" value="FtsX"/>
</dbReference>
<evidence type="ECO:0000259" key="12">
    <source>
        <dbReference type="Pfam" id="PF02687"/>
    </source>
</evidence>
<evidence type="ECO:0000313" key="14">
    <source>
        <dbReference type="EMBL" id="HIZ79949.1"/>
    </source>
</evidence>
<dbReference type="PROSITE" id="PS51257">
    <property type="entry name" value="PROKAR_LIPOPROTEIN"/>
    <property type="match status" value="1"/>
</dbReference>
<keyword evidence="5 10" id="KW-0132">Cell division</keyword>
<dbReference type="InterPro" id="IPR040690">
    <property type="entry name" value="FtsX_ECD"/>
</dbReference>
<keyword evidence="7 11" id="KW-1133">Transmembrane helix</keyword>
<reference evidence="14" key="2">
    <citation type="submission" date="2021-04" db="EMBL/GenBank/DDBJ databases">
        <authorList>
            <person name="Gilroy R."/>
        </authorList>
    </citation>
    <scope>NUCLEOTIDE SEQUENCE</scope>
    <source>
        <strain evidence="14">ChiBcec1-1093</strain>
    </source>
</reference>
<evidence type="ECO:0000256" key="4">
    <source>
        <dbReference type="ARBA" id="ARBA00022475"/>
    </source>
</evidence>
<comment type="subcellular location">
    <subcellularLocation>
        <location evidence="1">Cell membrane</location>
        <topology evidence="1">Multi-pass membrane protein</topology>
    </subcellularLocation>
</comment>
<dbReference type="AlphaFoldDB" id="A0A9D2GHV1"/>
<evidence type="ECO:0000256" key="1">
    <source>
        <dbReference type="ARBA" id="ARBA00004651"/>
    </source>
</evidence>
<evidence type="ECO:0000256" key="7">
    <source>
        <dbReference type="ARBA" id="ARBA00022989"/>
    </source>
</evidence>
<feature type="transmembrane region" description="Helical" evidence="11">
    <location>
        <begin position="222"/>
        <end position="246"/>
    </location>
</feature>
<keyword evidence="4 10" id="KW-1003">Cell membrane</keyword>
<dbReference type="Proteomes" id="UP000824101">
    <property type="component" value="Unassembled WGS sequence"/>
</dbReference>
<evidence type="ECO:0000256" key="2">
    <source>
        <dbReference type="ARBA" id="ARBA00007379"/>
    </source>
</evidence>
<feature type="domain" description="ABC3 transporter permease C-terminal" evidence="12">
    <location>
        <begin position="178"/>
        <end position="304"/>
    </location>
</feature>
<comment type="caution">
    <text evidence="14">The sequence shown here is derived from an EMBL/GenBank/DDBJ whole genome shotgun (WGS) entry which is preliminary data.</text>
</comment>
<evidence type="ECO:0000256" key="3">
    <source>
        <dbReference type="ARBA" id="ARBA00021907"/>
    </source>
</evidence>
<dbReference type="PIRSF" id="PIRSF003097">
    <property type="entry name" value="FtsX"/>
    <property type="match status" value="1"/>
</dbReference>
<evidence type="ECO:0000256" key="6">
    <source>
        <dbReference type="ARBA" id="ARBA00022692"/>
    </source>
</evidence>
<keyword evidence="9 10" id="KW-0131">Cell cycle</keyword>
<feature type="transmembrane region" description="Helical" evidence="11">
    <location>
        <begin position="276"/>
        <end position="300"/>
    </location>
</feature>
<dbReference type="Pfam" id="PF18075">
    <property type="entry name" value="FtsX_ECD"/>
    <property type="match status" value="1"/>
</dbReference>
<accession>A0A9D2GHV1</accession>